<dbReference type="InterPro" id="IPR013087">
    <property type="entry name" value="Znf_C2H2_type"/>
</dbReference>
<evidence type="ECO:0000256" key="9">
    <source>
        <dbReference type="SAM" id="MobiDB-lite"/>
    </source>
</evidence>
<dbReference type="InterPro" id="IPR051061">
    <property type="entry name" value="Zinc_finger_trans_reg"/>
</dbReference>
<name>A0A8H6K424_9PEZI</name>
<evidence type="ECO:0000256" key="6">
    <source>
        <dbReference type="ARBA" id="ARBA00023163"/>
    </source>
</evidence>
<dbReference type="GO" id="GO:0006357">
    <property type="term" value="P:regulation of transcription by RNA polymerase II"/>
    <property type="evidence" value="ECO:0007669"/>
    <property type="project" value="TreeGrafter"/>
</dbReference>
<reference evidence="11" key="1">
    <citation type="journal article" date="2020" name="Phytopathology">
        <title>Genome Sequence Resources of Colletotrichum truncatum, C. plurivorum, C. musicola, and C. sojae: Four Species Pathogenic to Soybean (Glycine max).</title>
        <authorList>
            <person name="Rogerio F."/>
            <person name="Boufleur T.R."/>
            <person name="Ciampi-Guillardi M."/>
            <person name="Sukno S.A."/>
            <person name="Thon M.R."/>
            <person name="Massola Junior N.S."/>
            <person name="Baroncelli R."/>
        </authorList>
    </citation>
    <scope>NUCLEOTIDE SEQUENCE</scope>
    <source>
        <strain evidence="11">LFN00145</strain>
    </source>
</reference>
<feature type="domain" description="C2H2-type" evidence="10">
    <location>
        <begin position="211"/>
        <end position="241"/>
    </location>
</feature>
<feature type="region of interest" description="Disordered" evidence="9">
    <location>
        <begin position="77"/>
        <end position="133"/>
    </location>
</feature>
<dbReference type="PROSITE" id="PS00028">
    <property type="entry name" value="ZINC_FINGER_C2H2_1"/>
    <property type="match status" value="1"/>
</dbReference>
<dbReference type="SMART" id="SM00355">
    <property type="entry name" value="ZnF_C2H2"/>
    <property type="match status" value="3"/>
</dbReference>
<evidence type="ECO:0000256" key="2">
    <source>
        <dbReference type="ARBA" id="ARBA00022723"/>
    </source>
</evidence>
<evidence type="ECO:0000313" key="12">
    <source>
        <dbReference type="Proteomes" id="UP000654918"/>
    </source>
</evidence>
<keyword evidence="2" id="KW-0479">Metal-binding</keyword>
<dbReference type="PANTHER" id="PTHR46179:SF13">
    <property type="entry name" value="C2H2-TYPE DOMAIN-CONTAINING PROTEIN"/>
    <property type="match status" value="1"/>
</dbReference>
<evidence type="ECO:0000256" key="7">
    <source>
        <dbReference type="ARBA" id="ARBA00023242"/>
    </source>
</evidence>
<keyword evidence="12" id="KW-1185">Reference proteome</keyword>
<organism evidence="11 12">
    <name type="scientific">Colletotrichum plurivorum</name>
    <dbReference type="NCBI Taxonomy" id="2175906"/>
    <lineage>
        <taxon>Eukaryota</taxon>
        <taxon>Fungi</taxon>
        <taxon>Dikarya</taxon>
        <taxon>Ascomycota</taxon>
        <taxon>Pezizomycotina</taxon>
        <taxon>Sordariomycetes</taxon>
        <taxon>Hypocreomycetidae</taxon>
        <taxon>Glomerellales</taxon>
        <taxon>Glomerellaceae</taxon>
        <taxon>Colletotrichum</taxon>
        <taxon>Colletotrichum orchidearum species complex</taxon>
    </lineage>
</organism>
<evidence type="ECO:0000313" key="11">
    <source>
        <dbReference type="EMBL" id="KAF6824754.1"/>
    </source>
</evidence>
<dbReference type="GO" id="GO:0008270">
    <property type="term" value="F:zinc ion binding"/>
    <property type="evidence" value="ECO:0007669"/>
    <property type="project" value="UniProtKB-KW"/>
</dbReference>
<comment type="caution">
    <text evidence="11">The sequence shown here is derived from an EMBL/GenBank/DDBJ whole genome shotgun (WGS) entry which is preliminary data.</text>
</comment>
<dbReference type="PROSITE" id="PS50157">
    <property type="entry name" value="ZINC_FINGER_C2H2_2"/>
    <property type="match status" value="1"/>
</dbReference>
<feature type="compositionally biased region" description="Low complexity" evidence="9">
    <location>
        <begin position="98"/>
        <end position="110"/>
    </location>
</feature>
<keyword evidence="3 8" id="KW-0863">Zinc-finger</keyword>
<proteinExistence type="predicted"/>
<dbReference type="PANTHER" id="PTHR46179">
    <property type="entry name" value="ZINC FINGER PROTEIN"/>
    <property type="match status" value="1"/>
</dbReference>
<evidence type="ECO:0000256" key="5">
    <source>
        <dbReference type="ARBA" id="ARBA00023015"/>
    </source>
</evidence>
<evidence type="ECO:0000256" key="4">
    <source>
        <dbReference type="ARBA" id="ARBA00022833"/>
    </source>
</evidence>
<evidence type="ECO:0000256" key="1">
    <source>
        <dbReference type="ARBA" id="ARBA00004123"/>
    </source>
</evidence>
<keyword evidence="5" id="KW-0805">Transcription regulation</keyword>
<keyword evidence="6" id="KW-0804">Transcription</keyword>
<sequence length="295" mass="33274">MEQQYQNNGIGYSGTEYFARADSHQPQLVTCAYDLGAPPAFSTEWFQPTLHPHPPCLSSVYQPLPYLDGSPGAMSHFGPGPLVEAGNAPIAPPPPTPSSTTSAAAAQSSPGWDMWSCSEGSQSPAEEKEEDVWEPEDLRRMGYLDASGSWRCRFAGCRSTRVFIRACDLRKHYRGHDKFFFCAEKPCVKAGVGFATRKDYQRHMGSHQPTIQCPHPDCGRVFSRKDNMREHFKKIHLRLRNNLFPRPCRRPRRREAQTSPGIKQDILPQIGAFTRAGAFRQLKNRNRDRVFTYSG</sequence>
<protein>
    <recommendedName>
        <fullName evidence="10">C2H2-type domain-containing protein</fullName>
    </recommendedName>
</protein>
<dbReference type="Pfam" id="PF00096">
    <property type="entry name" value="zf-C2H2"/>
    <property type="match status" value="1"/>
</dbReference>
<evidence type="ECO:0000256" key="8">
    <source>
        <dbReference type="PROSITE-ProRule" id="PRU00042"/>
    </source>
</evidence>
<keyword evidence="4" id="KW-0862">Zinc</keyword>
<comment type="subcellular location">
    <subcellularLocation>
        <location evidence="1">Nucleus</location>
    </subcellularLocation>
</comment>
<dbReference type="Proteomes" id="UP000654918">
    <property type="component" value="Unassembled WGS sequence"/>
</dbReference>
<keyword evidence="7" id="KW-0539">Nucleus</keyword>
<accession>A0A8H6K424</accession>
<dbReference type="Gene3D" id="3.30.160.60">
    <property type="entry name" value="Classic Zinc Finger"/>
    <property type="match status" value="1"/>
</dbReference>
<dbReference type="SUPFAM" id="SSF57667">
    <property type="entry name" value="beta-beta-alpha zinc fingers"/>
    <property type="match status" value="1"/>
</dbReference>
<dbReference type="AlphaFoldDB" id="A0A8H6K424"/>
<dbReference type="GO" id="GO:0005634">
    <property type="term" value="C:nucleus"/>
    <property type="evidence" value="ECO:0007669"/>
    <property type="project" value="UniProtKB-SubCell"/>
</dbReference>
<evidence type="ECO:0000259" key="10">
    <source>
        <dbReference type="PROSITE" id="PS50157"/>
    </source>
</evidence>
<gene>
    <name evidence="11" type="ORF">CPLU01_10703</name>
</gene>
<dbReference type="EMBL" id="WIGO01000187">
    <property type="protein sequence ID" value="KAF6824754.1"/>
    <property type="molecule type" value="Genomic_DNA"/>
</dbReference>
<evidence type="ECO:0000256" key="3">
    <source>
        <dbReference type="ARBA" id="ARBA00022771"/>
    </source>
</evidence>
<dbReference type="InterPro" id="IPR036236">
    <property type="entry name" value="Znf_C2H2_sf"/>
</dbReference>